<dbReference type="PANTHER" id="PTHR19965:SF35">
    <property type="entry name" value="RNA ANNEALING PROTEIN YRA1"/>
    <property type="match status" value="1"/>
</dbReference>
<evidence type="ECO:0000256" key="1">
    <source>
        <dbReference type="ARBA" id="ARBA00022884"/>
    </source>
</evidence>
<dbReference type="GO" id="GO:0006406">
    <property type="term" value="P:mRNA export from nucleus"/>
    <property type="evidence" value="ECO:0007669"/>
    <property type="project" value="TreeGrafter"/>
</dbReference>
<keyword evidence="1" id="KW-0694">RNA-binding</keyword>
<dbReference type="GO" id="GO:0005634">
    <property type="term" value="C:nucleus"/>
    <property type="evidence" value="ECO:0007669"/>
    <property type="project" value="TreeGrafter"/>
</dbReference>
<reference evidence="3 4" key="1">
    <citation type="submission" date="2020-08" db="EMBL/GenBank/DDBJ databases">
        <title>Plant Genome Project.</title>
        <authorList>
            <person name="Zhang R.-G."/>
        </authorList>
    </citation>
    <scope>NUCLEOTIDE SEQUENCE [LARGE SCALE GENOMIC DNA]</scope>
    <source>
        <tissue evidence="3">Rhizome</tissue>
    </source>
</reference>
<dbReference type="EMBL" id="JACMSC010000016">
    <property type="protein sequence ID" value="KAG6482012.1"/>
    <property type="molecule type" value="Genomic_DNA"/>
</dbReference>
<dbReference type="Proteomes" id="UP000734854">
    <property type="component" value="Unassembled WGS sequence"/>
</dbReference>
<comment type="caution">
    <text evidence="3">The sequence shown here is derived from an EMBL/GenBank/DDBJ whole genome shotgun (WGS) entry which is preliminary data.</text>
</comment>
<dbReference type="PANTHER" id="PTHR19965">
    <property type="entry name" value="RNA AND EXPORT FACTOR BINDING PROTEIN"/>
    <property type="match status" value="1"/>
</dbReference>
<evidence type="ECO:0000256" key="2">
    <source>
        <dbReference type="SAM" id="MobiDB-lite"/>
    </source>
</evidence>
<feature type="compositionally biased region" description="Basic residues" evidence="2">
    <location>
        <begin position="15"/>
        <end position="26"/>
    </location>
</feature>
<dbReference type="GO" id="GO:0003729">
    <property type="term" value="F:mRNA binding"/>
    <property type="evidence" value="ECO:0007669"/>
    <property type="project" value="TreeGrafter"/>
</dbReference>
<accession>A0A8J5KJH6</accession>
<protein>
    <submittedName>
        <fullName evidence="3">Uncharacterized protein</fullName>
    </submittedName>
</protein>
<name>A0A8J5KJH6_ZINOF</name>
<feature type="region of interest" description="Disordered" evidence="2">
    <location>
        <begin position="1"/>
        <end position="70"/>
    </location>
</feature>
<dbReference type="AlphaFoldDB" id="A0A8J5KJH6"/>
<evidence type="ECO:0000313" key="3">
    <source>
        <dbReference type="EMBL" id="KAG6482012.1"/>
    </source>
</evidence>
<dbReference type="InterPro" id="IPR051229">
    <property type="entry name" value="ALYREF_mRNA_export"/>
</dbReference>
<keyword evidence="4" id="KW-1185">Reference proteome</keyword>
<evidence type="ECO:0000313" key="4">
    <source>
        <dbReference type="Proteomes" id="UP000734854"/>
    </source>
</evidence>
<gene>
    <name evidence="3" type="ORF">ZIOFF_058639</name>
</gene>
<sequence>MSVALNMSLDDIIKSSKKTAGGRRGRGREAGGPSHRAPNRMANRSTPYSSGKHDMYSTAQAGGFPTPTARASSIDTGTKLYISNLEFGVSNEDIKFFGYLEPKEEEEAALWSDANGVRHATFRTSMASLS</sequence>
<organism evidence="3 4">
    <name type="scientific">Zingiber officinale</name>
    <name type="common">Ginger</name>
    <name type="synonym">Amomum zingiber</name>
    <dbReference type="NCBI Taxonomy" id="94328"/>
    <lineage>
        <taxon>Eukaryota</taxon>
        <taxon>Viridiplantae</taxon>
        <taxon>Streptophyta</taxon>
        <taxon>Embryophyta</taxon>
        <taxon>Tracheophyta</taxon>
        <taxon>Spermatophyta</taxon>
        <taxon>Magnoliopsida</taxon>
        <taxon>Liliopsida</taxon>
        <taxon>Zingiberales</taxon>
        <taxon>Zingiberaceae</taxon>
        <taxon>Zingiber</taxon>
    </lineage>
</organism>
<proteinExistence type="predicted"/>